<dbReference type="Gene3D" id="3.30.70.1150">
    <property type="entry name" value="ACT-like. Chain A, domain 2"/>
    <property type="match status" value="1"/>
</dbReference>
<evidence type="ECO:0000313" key="11">
    <source>
        <dbReference type="Proteomes" id="UP000256514"/>
    </source>
</evidence>
<evidence type="ECO:0000259" key="9">
    <source>
        <dbReference type="PROSITE" id="PS51671"/>
    </source>
</evidence>
<comment type="pathway">
    <text evidence="2 8">Amino-acid biosynthesis; L-valine biosynthesis; L-valine from pyruvate: step 1/4.</text>
</comment>
<dbReference type="PANTHER" id="PTHR30239:SF0">
    <property type="entry name" value="ACETOLACTATE SYNTHASE SMALL SUBUNIT 1, CHLOROPLASTIC"/>
    <property type="match status" value="1"/>
</dbReference>
<dbReference type="EC" id="2.2.1.6" evidence="8"/>
<evidence type="ECO:0000256" key="1">
    <source>
        <dbReference type="ARBA" id="ARBA00004974"/>
    </source>
</evidence>
<keyword evidence="8" id="KW-0808">Transferase</keyword>
<comment type="subunit">
    <text evidence="4 8">Dimer of large and small chains.</text>
</comment>
<keyword evidence="6 8" id="KW-0100">Branched-chain amino acid biosynthesis</keyword>
<dbReference type="Gene3D" id="3.30.70.260">
    <property type="match status" value="1"/>
</dbReference>
<keyword evidence="5 8" id="KW-0028">Amino-acid biosynthesis</keyword>
<dbReference type="OrthoDB" id="9787365at2"/>
<evidence type="ECO:0000313" key="10">
    <source>
        <dbReference type="EMBL" id="RDU68546.1"/>
    </source>
</evidence>
<dbReference type="GO" id="GO:0009099">
    <property type="term" value="P:L-valine biosynthetic process"/>
    <property type="evidence" value="ECO:0007669"/>
    <property type="project" value="UniProtKB-UniRule"/>
</dbReference>
<dbReference type="Proteomes" id="UP000256514">
    <property type="component" value="Unassembled WGS sequence"/>
</dbReference>
<dbReference type="SUPFAM" id="SSF55021">
    <property type="entry name" value="ACT-like"/>
    <property type="match status" value="2"/>
</dbReference>
<dbReference type="InterPro" id="IPR054480">
    <property type="entry name" value="AHAS_small-like_ACT"/>
</dbReference>
<dbReference type="AlphaFoldDB" id="A0A3D8IUB0"/>
<dbReference type="InterPro" id="IPR045865">
    <property type="entry name" value="ACT-like_dom_sf"/>
</dbReference>
<comment type="pathway">
    <text evidence="1 8">Amino-acid biosynthesis; L-isoleucine biosynthesis; L-isoleucine from 2-oxobutanoate: step 1/4.</text>
</comment>
<dbReference type="UniPathway" id="UPA00049">
    <property type="reaction ID" value="UER00059"/>
</dbReference>
<dbReference type="GO" id="GO:0005829">
    <property type="term" value="C:cytosol"/>
    <property type="evidence" value="ECO:0007669"/>
    <property type="project" value="TreeGrafter"/>
</dbReference>
<dbReference type="Pfam" id="PF22629">
    <property type="entry name" value="ACT_AHAS_ss"/>
    <property type="match status" value="1"/>
</dbReference>
<dbReference type="RefSeq" id="WP_095628451.1">
    <property type="nucleotide sequence ID" value="NZ_FZPO01000031.1"/>
</dbReference>
<dbReference type="CDD" id="cd04878">
    <property type="entry name" value="ACT_AHAS"/>
    <property type="match status" value="1"/>
</dbReference>
<dbReference type="EMBL" id="NXLT01000001">
    <property type="protein sequence ID" value="RDU68546.1"/>
    <property type="molecule type" value="Genomic_DNA"/>
</dbReference>
<evidence type="ECO:0000256" key="6">
    <source>
        <dbReference type="ARBA" id="ARBA00023304"/>
    </source>
</evidence>
<reference evidence="10 11" key="1">
    <citation type="submission" date="2018-04" db="EMBL/GenBank/DDBJ databases">
        <title>Novel Campyloabacter and Helicobacter Species and Strains.</title>
        <authorList>
            <person name="Mannion A.J."/>
            <person name="Shen Z."/>
            <person name="Fox J.G."/>
        </authorList>
    </citation>
    <scope>NUCLEOTIDE SEQUENCE [LARGE SCALE GENOMIC DNA]</scope>
    <source>
        <strain evidence="10 11">MIT 12-6600</strain>
    </source>
</reference>
<comment type="similarity">
    <text evidence="3 8">Belongs to the acetolactate synthase small subunit family.</text>
</comment>
<dbReference type="InterPro" id="IPR027271">
    <property type="entry name" value="Acetolactate_synth/TF_NikR_C"/>
</dbReference>
<comment type="function">
    <text evidence="8">Catalyzes the conversion of 2 pyruvate molecules into acetolactate in the first common step of the biosynthetic pathway of the branched-amino acids such as leucine, isoleucine, and valine.</text>
</comment>
<dbReference type="GO" id="GO:1990610">
    <property type="term" value="F:acetolactate synthase regulator activity"/>
    <property type="evidence" value="ECO:0007669"/>
    <property type="project" value="UniProtKB-UniRule"/>
</dbReference>
<dbReference type="GO" id="GO:0003984">
    <property type="term" value="F:acetolactate synthase activity"/>
    <property type="evidence" value="ECO:0007669"/>
    <property type="project" value="UniProtKB-UniRule"/>
</dbReference>
<dbReference type="PANTHER" id="PTHR30239">
    <property type="entry name" value="ACETOLACTATE SYNTHASE SMALL SUBUNIT"/>
    <property type="match status" value="1"/>
</dbReference>
<organism evidence="10 11">
    <name type="scientific">Helicobacter equorum</name>
    <dbReference type="NCBI Taxonomy" id="361872"/>
    <lineage>
        <taxon>Bacteria</taxon>
        <taxon>Pseudomonadati</taxon>
        <taxon>Campylobacterota</taxon>
        <taxon>Epsilonproteobacteria</taxon>
        <taxon>Campylobacterales</taxon>
        <taxon>Helicobacteraceae</taxon>
        <taxon>Helicobacter</taxon>
    </lineage>
</organism>
<accession>A0A3D8IUB0</accession>
<dbReference type="NCBIfam" id="NF008864">
    <property type="entry name" value="PRK11895.1"/>
    <property type="match status" value="1"/>
</dbReference>
<protein>
    <recommendedName>
        <fullName evidence="8">Acetolactate synthase small subunit</fullName>
        <shortName evidence="8">AHAS</shortName>
        <shortName evidence="8">ALS</shortName>
        <ecNumber evidence="8">2.2.1.6</ecNumber>
    </recommendedName>
    <alternativeName>
        <fullName evidence="8">Acetohydroxy-acid synthase small subunit</fullName>
    </alternativeName>
</protein>
<evidence type="ECO:0000256" key="2">
    <source>
        <dbReference type="ARBA" id="ARBA00005025"/>
    </source>
</evidence>
<dbReference type="InterPro" id="IPR004789">
    <property type="entry name" value="Acetalactate_synth_ssu"/>
</dbReference>
<name>A0A3D8IUB0_9HELI</name>
<dbReference type="PROSITE" id="PS51671">
    <property type="entry name" value="ACT"/>
    <property type="match status" value="1"/>
</dbReference>
<dbReference type="Pfam" id="PF10369">
    <property type="entry name" value="ALS_ss_C"/>
    <property type="match status" value="1"/>
</dbReference>
<dbReference type="InterPro" id="IPR002912">
    <property type="entry name" value="ACT_dom"/>
</dbReference>
<comment type="catalytic activity">
    <reaction evidence="7 8">
        <text>2 pyruvate + H(+) = (2S)-2-acetolactate + CO2</text>
        <dbReference type="Rhea" id="RHEA:25249"/>
        <dbReference type="ChEBI" id="CHEBI:15361"/>
        <dbReference type="ChEBI" id="CHEBI:15378"/>
        <dbReference type="ChEBI" id="CHEBI:16526"/>
        <dbReference type="ChEBI" id="CHEBI:58476"/>
        <dbReference type="EC" id="2.2.1.6"/>
    </reaction>
</comment>
<evidence type="ECO:0000256" key="4">
    <source>
        <dbReference type="ARBA" id="ARBA00011744"/>
    </source>
</evidence>
<dbReference type="GO" id="GO:0009097">
    <property type="term" value="P:isoleucine biosynthetic process"/>
    <property type="evidence" value="ECO:0007669"/>
    <property type="project" value="UniProtKB-UniRule"/>
</dbReference>
<evidence type="ECO:0000256" key="8">
    <source>
        <dbReference type="RuleBase" id="RU368092"/>
    </source>
</evidence>
<proteinExistence type="inferred from homology"/>
<dbReference type="InterPro" id="IPR039557">
    <property type="entry name" value="AHAS_ACT"/>
</dbReference>
<evidence type="ECO:0000256" key="3">
    <source>
        <dbReference type="ARBA" id="ARBA00006341"/>
    </source>
</evidence>
<evidence type="ECO:0000256" key="5">
    <source>
        <dbReference type="ARBA" id="ARBA00022605"/>
    </source>
</evidence>
<comment type="caution">
    <text evidence="10">The sequence shown here is derived from an EMBL/GenBank/DDBJ whole genome shotgun (WGS) entry which is preliminary data.</text>
</comment>
<dbReference type="InterPro" id="IPR019455">
    <property type="entry name" value="Acetolactate_synth_ssu_C"/>
</dbReference>
<evidence type="ECO:0000256" key="7">
    <source>
        <dbReference type="ARBA" id="ARBA00048670"/>
    </source>
</evidence>
<sequence length="155" mass="17134">MESKRTICVTVINEHSVLARISGLFAGRGYNIESLCVAPLPNTDLSHITITTKGNAKVFEQIVKQLHKLIPVLSVVESDTLLQKEMVLVKLPIKQPLADIKALCESYNGLIADATQKHIIITATDEPTRIDSFLCALEQYKPKEIIRSGVVAIER</sequence>
<dbReference type="NCBIfam" id="TIGR00119">
    <property type="entry name" value="acolac_sm"/>
    <property type="match status" value="1"/>
</dbReference>
<gene>
    <name evidence="10" type="ORF">CQA54_01710</name>
</gene>
<feature type="domain" description="ACT" evidence="9">
    <location>
        <begin position="6"/>
        <end position="80"/>
    </location>
</feature>
<dbReference type="UniPathway" id="UPA00047">
    <property type="reaction ID" value="UER00055"/>
</dbReference>
<keyword evidence="11" id="KW-1185">Reference proteome</keyword>